<organism evidence="2">
    <name type="scientific">bioreactor metagenome</name>
    <dbReference type="NCBI Taxonomy" id="1076179"/>
    <lineage>
        <taxon>unclassified sequences</taxon>
        <taxon>metagenomes</taxon>
        <taxon>ecological metagenomes</taxon>
    </lineage>
</organism>
<feature type="domain" description="GST N-terminal" evidence="1">
    <location>
        <begin position="15"/>
        <end position="94"/>
    </location>
</feature>
<dbReference type="Gene3D" id="3.40.30.10">
    <property type="entry name" value="Glutaredoxin"/>
    <property type="match status" value="1"/>
</dbReference>
<accession>A0A645I8A0</accession>
<evidence type="ECO:0000259" key="1">
    <source>
        <dbReference type="PROSITE" id="PS50404"/>
    </source>
</evidence>
<sequence>MKNKEQNKVVGELDPKLTLYNNEFCMECRVVREKLAELQLSYYCINVNPIKTNRHNVFKLTGQYLVPVLVDGEKVLTASDNILEYLVIHYGKQAIRPMKY</sequence>
<dbReference type="EMBL" id="VSSQ01102180">
    <property type="protein sequence ID" value="MPN43653.1"/>
    <property type="molecule type" value="Genomic_DNA"/>
</dbReference>
<gene>
    <name evidence="2" type="ORF">SDC9_191213</name>
</gene>
<protein>
    <recommendedName>
        <fullName evidence="1">GST N-terminal domain-containing protein</fullName>
    </recommendedName>
</protein>
<dbReference type="InterPro" id="IPR036249">
    <property type="entry name" value="Thioredoxin-like_sf"/>
</dbReference>
<proteinExistence type="predicted"/>
<evidence type="ECO:0000313" key="2">
    <source>
        <dbReference type="EMBL" id="MPN43653.1"/>
    </source>
</evidence>
<dbReference type="PROSITE" id="PS50404">
    <property type="entry name" value="GST_NTER"/>
    <property type="match status" value="1"/>
</dbReference>
<dbReference type="AlphaFoldDB" id="A0A645I8A0"/>
<dbReference type="SUPFAM" id="SSF52833">
    <property type="entry name" value="Thioredoxin-like"/>
    <property type="match status" value="1"/>
</dbReference>
<dbReference type="InterPro" id="IPR004045">
    <property type="entry name" value="Glutathione_S-Trfase_N"/>
</dbReference>
<comment type="caution">
    <text evidence="2">The sequence shown here is derived from an EMBL/GenBank/DDBJ whole genome shotgun (WGS) entry which is preliminary data.</text>
</comment>
<dbReference type="Pfam" id="PF13417">
    <property type="entry name" value="GST_N_3"/>
    <property type="match status" value="1"/>
</dbReference>
<reference evidence="2" key="1">
    <citation type="submission" date="2019-08" db="EMBL/GenBank/DDBJ databases">
        <authorList>
            <person name="Kucharzyk K."/>
            <person name="Murdoch R.W."/>
            <person name="Higgins S."/>
            <person name="Loffler F."/>
        </authorList>
    </citation>
    <scope>NUCLEOTIDE SEQUENCE</scope>
</reference>
<name>A0A645I8A0_9ZZZZ</name>